<reference evidence="9" key="2">
    <citation type="journal article" date="2021" name="PeerJ">
        <title>Extensive microbial diversity within the chicken gut microbiome revealed by metagenomics and culture.</title>
        <authorList>
            <person name="Gilroy R."/>
            <person name="Ravi A."/>
            <person name="Getino M."/>
            <person name="Pursley I."/>
            <person name="Horton D.L."/>
            <person name="Alikhan N.F."/>
            <person name="Baker D."/>
            <person name="Gharbi K."/>
            <person name="Hall N."/>
            <person name="Watson M."/>
            <person name="Adriaenssens E.M."/>
            <person name="Foster-Nyarko E."/>
            <person name="Jarju S."/>
            <person name="Secka A."/>
            <person name="Antonio M."/>
            <person name="Oren A."/>
            <person name="Chaudhuri R.R."/>
            <person name="La Ragione R."/>
            <person name="Hildebrand F."/>
            <person name="Pallen M.J."/>
        </authorList>
    </citation>
    <scope>NUCLEOTIDE SEQUENCE</scope>
    <source>
        <strain evidence="9">13361</strain>
    </source>
</reference>
<dbReference type="InterPro" id="IPR000529">
    <property type="entry name" value="Ribosomal_bS6"/>
</dbReference>
<dbReference type="EMBL" id="DVFK01000021">
    <property type="protein sequence ID" value="HIQ67197.1"/>
    <property type="molecule type" value="Genomic_DNA"/>
</dbReference>
<dbReference type="PANTHER" id="PTHR21011:SF1">
    <property type="entry name" value="SMALL RIBOSOMAL SUBUNIT PROTEIN BS6M"/>
    <property type="match status" value="1"/>
</dbReference>
<gene>
    <name evidence="8" type="primary">rpsF</name>
    <name evidence="9" type="ORF">IAB74_01635</name>
</gene>
<dbReference type="GO" id="GO:0005737">
    <property type="term" value="C:cytoplasm"/>
    <property type="evidence" value="ECO:0007669"/>
    <property type="project" value="UniProtKB-ARBA"/>
</dbReference>
<dbReference type="Gene3D" id="3.30.70.60">
    <property type="match status" value="1"/>
</dbReference>
<evidence type="ECO:0000256" key="1">
    <source>
        <dbReference type="ARBA" id="ARBA00009512"/>
    </source>
</evidence>
<dbReference type="GO" id="GO:0006412">
    <property type="term" value="P:translation"/>
    <property type="evidence" value="ECO:0007669"/>
    <property type="project" value="UniProtKB-UniRule"/>
</dbReference>
<dbReference type="PROSITE" id="PS01048">
    <property type="entry name" value="RIBOSOMAL_S6"/>
    <property type="match status" value="1"/>
</dbReference>
<dbReference type="InterPro" id="IPR014717">
    <property type="entry name" value="Transl_elong_EF1B/ribsomal_bS6"/>
</dbReference>
<comment type="similarity">
    <text evidence="1 8">Belongs to the bacterial ribosomal protein bS6 family.</text>
</comment>
<dbReference type="GO" id="GO:0003735">
    <property type="term" value="F:structural constituent of ribosome"/>
    <property type="evidence" value="ECO:0007669"/>
    <property type="project" value="InterPro"/>
</dbReference>
<sequence>MAKITGKYEVLYIIDPAQGEEGIAALVEKFKAMVEAEGTLSNVDEWGKRRLAYPINDLTEGYYVLMNFESQPNFPAELERVMKITEGVLRCLTTVVAE</sequence>
<dbReference type="Pfam" id="PF01250">
    <property type="entry name" value="Ribosomal_S6"/>
    <property type="match status" value="1"/>
</dbReference>
<evidence type="ECO:0000256" key="4">
    <source>
        <dbReference type="ARBA" id="ARBA00022980"/>
    </source>
</evidence>
<dbReference type="InterPro" id="IPR035980">
    <property type="entry name" value="Ribosomal_bS6_sf"/>
</dbReference>
<evidence type="ECO:0000313" key="9">
    <source>
        <dbReference type="EMBL" id="HIQ67197.1"/>
    </source>
</evidence>
<dbReference type="HAMAP" id="MF_00360">
    <property type="entry name" value="Ribosomal_bS6"/>
    <property type="match status" value="1"/>
</dbReference>
<keyword evidence="3 8" id="KW-0694">RNA-binding</keyword>
<dbReference type="CDD" id="cd00473">
    <property type="entry name" value="bS6"/>
    <property type="match status" value="1"/>
</dbReference>
<dbReference type="PANTHER" id="PTHR21011">
    <property type="entry name" value="MITOCHONDRIAL 28S RIBOSOMAL PROTEIN S6"/>
    <property type="match status" value="1"/>
</dbReference>
<dbReference type="SUPFAM" id="SSF54995">
    <property type="entry name" value="Ribosomal protein S6"/>
    <property type="match status" value="1"/>
</dbReference>
<proteinExistence type="inferred from homology"/>
<comment type="function">
    <text evidence="6 8">Binds together with bS18 to 16S ribosomal RNA.</text>
</comment>
<dbReference type="NCBIfam" id="TIGR00166">
    <property type="entry name" value="S6"/>
    <property type="match status" value="1"/>
</dbReference>
<evidence type="ECO:0000256" key="3">
    <source>
        <dbReference type="ARBA" id="ARBA00022884"/>
    </source>
</evidence>
<evidence type="ECO:0000313" key="10">
    <source>
        <dbReference type="Proteomes" id="UP000886796"/>
    </source>
</evidence>
<evidence type="ECO:0000256" key="2">
    <source>
        <dbReference type="ARBA" id="ARBA00022730"/>
    </source>
</evidence>
<dbReference type="GO" id="GO:0005840">
    <property type="term" value="C:ribosome"/>
    <property type="evidence" value="ECO:0007669"/>
    <property type="project" value="UniProtKB-KW"/>
</dbReference>
<evidence type="ECO:0000256" key="5">
    <source>
        <dbReference type="ARBA" id="ARBA00023274"/>
    </source>
</evidence>
<keyword evidence="2 8" id="KW-0699">rRNA-binding</keyword>
<keyword evidence="5 8" id="KW-0687">Ribonucleoprotein</keyword>
<dbReference type="AlphaFoldDB" id="A0A9D0Z194"/>
<evidence type="ECO:0000256" key="7">
    <source>
        <dbReference type="ARBA" id="ARBA00035294"/>
    </source>
</evidence>
<comment type="caution">
    <text evidence="9">The sequence shown here is derived from an EMBL/GenBank/DDBJ whole genome shotgun (WGS) entry which is preliminary data.</text>
</comment>
<dbReference type="InterPro" id="IPR020814">
    <property type="entry name" value="Ribosomal_S6_plastid/chlpt"/>
</dbReference>
<dbReference type="GO" id="GO:0070181">
    <property type="term" value="F:small ribosomal subunit rRNA binding"/>
    <property type="evidence" value="ECO:0007669"/>
    <property type="project" value="TreeGrafter"/>
</dbReference>
<protein>
    <recommendedName>
        <fullName evidence="7 8">Small ribosomal subunit protein bS6</fullName>
    </recommendedName>
</protein>
<reference evidence="9" key="1">
    <citation type="submission" date="2020-10" db="EMBL/GenBank/DDBJ databases">
        <authorList>
            <person name="Gilroy R."/>
        </authorList>
    </citation>
    <scope>NUCLEOTIDE SEQUENCE</scope>
    <source>
        <strain evidence="9">13361</strain>
    </source>
</reference>
<keyword evidence="4 8" id="KW-0689">Ribosomal protein</keyword>
<accession>A0A9D0Z194</accession>
<dbReference type="InterPro" id="IPR020815">
    <property type="entry name" value="Ribosomal_bS6_CS"/>
</dbReference>
<evidence type="ECO:0000256" key="8">
    <source>
        <dbReference type="HAMAP-Rule" id="MF_00360"/>
    </source>
</evidence>
<name>A0A9D0Z194_9FIRM</name>
<organism evidence="9 10">
    <name type="scientific">Candidatus Faecousia excrementigallinarum</name>
    <dbReference type="NCBI Taxonomy" id="2840806"/>
    <lineage>
        <taxon>Bacteria</taxon>
        <taxon>Bacillati</taxon>
        <taxon>Bacillota</taxon>
        <taxon>Clostridia</taxon>
        <taxon>Eubacteriales</taxon>
        <taxon>Oscillospiraceae</taxon>
        <taxon>Faecousia</taxon>
    </lineage>
</organism>
<evidence type="ECO:0000256" key="6">
    <source>
        <dbReference type="ARBA" id="ARBA00035104"/>
    </source>
</evidence>
<dbReference type="Proteomes" id="UP000886796">
    <property type="component" value="Unassembled WGS sequence"/>
</dbReference>
<dbReference type="GO" id="GO:1990904">
    <property type="term" value="C:ribonucleoprotein complex"/>
    <property type="evidence" value="ECO:0007669"/>
    <property type="project" value="UniProtKB-KW"/>
</dbReference>